<name>A0AAD8W3P0_LOLMU</name>
<protein>
    <recommendedName>
        <fullName evidence="1">At1g61320/AtMIF1 LRR domain-containing protein</fullName>
    </recommendedName>
</protein>
<accession>A0AAD8W3P0</accession>
<dbReference type="PANTHER" id="PTHR34145">
    <property type="entry name" value="OS02G0105600 PROTEIN"/>
    <property type="match status" value="1"/>
</dbReference>
<sequence>MAGLGSLTRLHLSEVHITGDELGQLLSNSVALEELKLVNCHKIISLKLPCLLHRLNCLTVFECRGLKVIENKAPNVSVVHMNGSFEKLRVGDMLQVKKLEMIDTYGTSLVHHARAKLPFIMPNLETLNLYSNGEKLSTPMLAARFLFLRNLLILLGDGDTRGFFYDYFSLVYFLDACPVLEDFALCVSQTRVRQDLISAEDSHMRRMPEHCHGSIKNVKILGFCSAKSMVELTCHIIENATSLECLTLDAIYDNSSRGEADRSHEHNKFDECRPVPSRRMIEHAHKGLWAIGRYVVQKVPTRVKLNVKKLCSRCHKIK</sequence>
<proteinExistence type="predicted"/>
<organism evidence="2 3">
    <name type="scientific">Lolium multiflorum</name>
    <name type="common">Italian ryegrass</name>
    <name type="synonym">Lolium perenne subsp. multiflorum</name>
    <dbReference type="NCBI Taxonomy" id="4521"/>
    <lineage>
        <taxon>Eukaryota</taxon>
        <taxon>Viridiplantae</taxon>
        <taxon>Streptophyta</taxon>
        <taxon>Embryophyta</taxon>
        <taxon>Tracheophyta</taxon>
        <taxon>Spermatophyta</taxon>
        <taxon>Magnoliopsida</taxon>
        <taxon>Liliopsida</taxon>
        <taxon>Poales</taxon>
        <taxon>Poaceae</taxon>
        <taxon>BOP clade</taxon>
        <taxon>Pooideae</taxon>
        <taxon>Poodae</taxon>
        <taxon>Poeae</taxon>
        <taxon>Poeae Chloroplast Group 2 (Poeae type)</taxon>
        <taxon>Loliodinae</taxon>
        <taxon>Loliinae</taxon>
        <taxon>Lolium</taxon>
    </lineage>
</organism>
<dbReference type="Pfam" id="PF23622">
    <property type="entry name" value="LRR_At1g61320_AtMIF1"/>
    <property type="match status" value="1"/>
</dbReference>
<evidence type="ECO:0000313" key="3">
    <source>
        <dbReference type="Proteomes" id="UP001231189"/>
    </source>
</evidence>
<evidence type="ECO:0000259" key="1">
    <source>
        <dbReference type="Pfam" id="PF23622"/>
    </source>
</evidence>
<dbReference type="Proteomes" id="UP001231189">
    <property type="component" value="Unassembled WGS sequence"/>
</dbReference>
<dbReference type="SUPFAM" id="SSF52058">
    <property type="entry name" value="L domain-like"/>
    <property type="match status" value="1"/>
</dbReference>
<dbReference type="InterPro" id="IPR055357">
    <property type="entry name" value="LRR_At1g61320_AtMIF1"/>
</dbReference>
<dbReference type="EMBL" id="JAUUTY010000005">
    <property type="protein sequence ID" value="KAK1631668.1"/>
    <property type="molecule type" value="Genomic_DNA"/>
</dbReference>
<evidence type="ECO:0000313" key="2">
    <source>
        <dbReference type="EMBL" id="KAK1631668.1"/>
    </source>
</evidence>
<dbReference type="InterPro" id="IPR053772">
    <property type="entry name" value="At1g61320/At1g61330-like"/>
</dbReference>
<feature type="domain" description="At1g61320/AtMIF1 LRR" evidence="1">
    <location>
        <begin position="4"/>
        <end position="312"/>
    </location>
</feature>
<gene>
    <name evidence="2" type="ORF">QYE76_005983</name>
</gene>
<comment type="caution">
    <text evidence="2">The sequence shown here is derived from an EMBL/GenBank/DDBJ whole genome shotgun (WGS) entry which is preliminary data.</text>
</comment>
<keyword evidence="3" id="KW-1185">Reference proteome</keyword>
<dbReference type="PANTHER" id="PTHR34145:SF41">
    <property type="entry name" value="OS02G0729251 PROTEIN"/>
    <property type="match status" value="1"/>
</dbReference>
<reference evidence="2" key="1">
    <citation type="submission" date="2023-07" db="EMBL/GenBank/DDBJ databases">
        <title>A chromosome-level genome assembly of Lolium multiflorum.</title>
        <authorList>
            <person name="Chen Y."/>
            <person name="Copetti D."/>
            <person name="Kolliker R."/>
            <person name="Studer B."/>
        </authorList>
    </citation>
    <scope>NUCLEOTIDE SEQUENCE</scope>
    <source>
        <strain evidence="2">02402/16</strain>
        <tissue evidence="2">Leaf</tissue>
    </source>
</reference>
<dbReference type="InterPro" id="IPR032675">
    <property type="entry name" value="LRR_dom_sf"/>
</dbReference>
<dbReference type="Gene3D" id="3.80.10.10">
    <property type="entry name" value="Ribonuclease Inhibitor"/>
    <property type="match status" value="1"/>
</dbReference>
<dbReference type="AlphaFoldDB" id="A0AAD8W3P0"/>